<sequence>MEQSANHQLHVAESVDWKDAVIALLEPRSPYRPWRYGTVEAQEGDAVAFVLNTDPPSVLADVARVEAAGDPRTAVFDRALRESNLVELSTLAKVLGLEMWAARAWRFDGDDAIKLELSLDECRYCCAPESRFGHNTMASARTLLRFEGQCDGCGQDIDLTGADARDEVFVHTVDQHLRSAPESEGSGVRDWPAVVCRRCHERMVEEGWVSFVEFKFAMNPVCPECGERRARETFYGMPSDHMNIPPWEYAGGCCATAEEWCCSICYHRW</sequence>
<name>A0A502EB82_9MYCO</name>
<protein>
    <submittedName>
        <fullName evidence="1">Uncharacterized protein</fullName>
    </submittedName>
</protein>
<comment type="caution">
    <text evidence="1">The sequence shown here is derived from an EMBL/GenBank/DDBJ whole genome shotgun (WGS) entry which is preliminary data.</text>
</comment>
<dbReference type="RefSeq" id="WP_140690522.1">
    <property type="nucleotide sequence ID" value="NZ_RCZG01000004.1"/>
</dbReference>
<dbReference type="Proteomes" id="UP000320095">
    <property type="component" value="Unassembled WGS sequence"/>
</dbReference>
<accession>A0A502EB82</accession>
<organism evidence="1 2">
    <name type="scientific">Mycolicibacterium hodleri</name>
    <dbReference type="NCBI Taxonomy" id="49897"/>
    <lineage>
        <taxon>Bacteria</taxon>
        <taxon>Bacillati</taxon>
        <taxon>Actinomycetota</taxon>
        <taxon>Actinomycetes</taxon>
        <taxon>Mycobacteriales</taxon>
        <taxon>Mycobacteriaceae</taxon>
        <taxon>Mycolicibacterium</taxon>
    </lineage>
</organism>
<gene>
    <name evidence="1" type="ORF">EAH80_11340</name>
</gene>
<reference evidence="1 2" key="1">
    <citation type="journal article" date="2019" name="Environ. Microbiol.">
        <title>Species interactions and distinct microbial communities in high Arctic permafrost affected cryosols are associated with the CH4 and CO2 gas fluxes.</title>
        <authorList>
            <person name="Altshuler I."/>
            <person name="Hamel J."/>
            <person name="Turney S."/>
            <person name="Magnuson E."/>
            <person name="Levesque R."/>
            <person name="Greer C."/>
            <person name="Whyte L.G."/>
        </authorList>
    </citation>
    <scope>NUCLEOTIDE SEQUENCE [LARGE SCALE GENOMIC DNA]</scope>
    <source>
        <strain evidence="1 2">S5.20</strain>
    </source>
</reference>
<dbReference type="AlphaFoldDB" id="A0A502EB82"/>
<evidence type="ECO:0000313" key="1">
    <source>
        <dbReference type="EMBL" id="TPG34192.1"/>
    </source>
</evidence>
<dbReference type="OrthoDB" id="3541981at2"/>
<evidence type="ECO:0000313" key="2">
    <source>
        <dbReference type="Proteomes" id="UP000320095"/>
    </source>
</evidence>
<dbReference type="EMBL" id="RCZG01000004">
    <property type="protein sequence ID" value="TPG34192.1"/>
    <property type="molecule type" value="Genomic_DNA"/>
</dbReference>
<keyword evidence="2" id="KW-1185">Reference proteome</keyword>
<proteinExistence type="predicted"/>